<proteinExistence type="predicted"/>
<dbReference type="InterPro" id="IPR050791">
    <property type="entry name" value="Aldo-Keto_reductase"/>
</dbReference>
<evidence type="ECO:0000259" key="2">
    <source>
        <dbReference type="Pfam" id="PF00248"/>
    </source>
</evidence>
<keyword evidence="4" id="KW-1185">Reference proteome</keyword>
<dbReference type="OrthoDB" id="37537at2759"/>
<dbReference type="PANTHER" id="PTHR43625">
    <property type="entry name" value="AFLATOXIN B1 ALDEHYDE REDUCTASE"/>
    <property type="match status" value="1"/>
</dbReference>
<evidence type="ECO:0000256" key="1">
    <source>
        <dbReference type="ARBA" id="ARBA00023002"/>
    </source>
</evidence>
<dbReference type="GO" id="GO:0016491">
    <property type="term" value="F:oxidoreductase activity"/>
    <property type="evidence" value="ECO:0007669"/>
    <property type="project" value="UniProtKB-KW"/>
</dbReference>
<dbReference type="Pfam" id="PF00248">
    <property type="entry name" value="Aldo_ket_red"/>
    <property type="match status" value="1"/>
</dbReference>
<reference evidence="3" key="1">
    <citation type="journal article" date="2020" name="Stud. Mycol.">
        <title>101 Dothideomycetes genomes: a test case for predicting lifestyles and emergence of pathogens.</title>
        <authorList>
            <person name="Haridas S."/>
            <person name="Albert R."/>
            <person name="Binder M."/>
            <person name="Bloem J."/>
            <person name="Labutti K."/>
            <person name="Salamov A."/>
            <person name="Andreopoulos B."/>
            <person name="Baker S."/>
            <person name="Barry K."/>
            <person name="Bills G."/>
            <person name="Bluhm B."/>
            <person name="Cannon C."/>
            <person name="Castanera R."/>
            <person name="Culley D."/>
            <person name="Daum C."/>
            <person name="Ezra D."/>
            <person name="Gonzalez J."/>
            <person name="Henrissat B."/>
            <person name="Kuo A."/>
            <person name="Liang C."/>
            <person name="Lipzen A."/>
            <person name="Lutzoni F."/>
            <person name="Magnuson J."/>
            <person name="Mondo S."/>
            <person name="Nolan M."/>
            <person name="Ohm R."/>
            <person name="Pangilinan J."/>
            <person name="Park H.-J."/>
            <person name="Ramirez L."/>
            <person name="Alfaro M."/>
            <person name="Sun H."/>
            <person name="Tritt A."/>
            <person name="Yoshinaga Y."/>
            <person name="Zwiers L.-H."/>
            <person name="Turgeon B."/>
            <person name="Goodwin S."/>
            <person name="Spatafora J."/>
            <person name="Crous P."/>
            <person name="Grigoriev I."/>
        </authorList>
    </citation>
    <scope>NUCLEOTIDE SEQUENCE</scope>
    <source>
        <strain evidence="3">CBS 101060</strain>
    </source>
</reference>
<dbReference type="PANTHER" id="PTHR43625:SF40">
    <property type="entry name" value="ALDO-KETO REDUCTASE YAKC [NADP(+)]"/>
    <property type="match status" value="1"/>
</dbReference>
<dbReference type="Proteomes" id="UP000799429">
    <property type="component" value="Unassembled WGS sequence"/>
</dbReference>
<sequence length="352" mass="39015">MSPTLPTRRLGKNGPLVPAMGLGLMGLSAFYGPPKPDNERFALLDAAYDRGERFWDTADMYADSEDLLGRYFTAHPQKRAHIFLATKFGNKRAPDGTTSIDSSPTYCVTALANSLKRLNLPAVDLYYVHRLDARTPVEHTMRTMARLRDEGKFKYIGLSECSAASLRRASKVVHVDAVQVEYSPFALDIETEQTGLLAAARDLGTAIVAYAPLGRGMLTGALRSPDEFAPDDFRAFAPRFSRENFPKNAVLAEKIADVARRKGVSPAQLVLAWVMKQGEDVIPIPGTTDVGRLEENLGALWVEVTEGEEEEIRRACEEVSVVGERYPKQFLDALFADTPEEEEMKKKKEEGE</sequence>
<dbReference type="SUPFAM" id="SSF51430">
    <property type="entry name" value="NAD(P)-linked oxidoreductase"/>
    <property type="match status" value="1"/>
</dbReference>
<accession>A0A9P4SFN3</accession>
<comment type="caution">
    <text evidence="3">The sequence shown here is derived from an EMBL/GenBank/DDBJ whole genome shotgun (WGS) entry which is preliminary data.</text>
</comment>
<gene>
    <name evidence="3" type="ORF">M501DRAFT_971060</name>
</gene>
<dbReference type="GO" id="GO:0005737">
    <property type="term" value="C:cytoplasm"/>
    <property type="evidence" value="ECO:0007669"/>
    <property type="project" value="TreeGrafter"/>
</dbReference>
<keyword evidence="1" id="KW-0560">Oxidoreductase</keyword>
<dbReference type="InterPro" id="IPR020471">
    <property type="entry name" value="AKR"/>
</dbReference>
<evidence type="ECO:0000313" key="4">
    <source>
        <dbReference type="Proteomes" id="UP000799429"/>
    </source>
</evidence>
<dbReference type="EMBL" id="MU006092">
    <property type="protein sequence ID" value="KAF2840738.1"/>
    <property type="molecule type" value="Genomic_DNA"/>
</dbReference>
<name>A0A9P4SFN3_9PEZI</name>
<protein>
    <submittedName>
        <fullName evidence="3">Aldo-keto reductase</fullName>
    </submittedName>
</protein>
<dbReference type="InterPro" id="IPR036812">
    <property type="entry name" value="NAD(P)_OxRdtase_dom_sf"/>
</dbReference>
<dbReference type="InterPro" id="IPR023210">
    <property type="entry name" value="NADP_OxRdtase_dom"/>
</dbReference>
<dbReference type="Gene3D" id="3.20.20.100">
    <property type="entry name" value="NADP-dependent oxidoreductase domain"/>
    <property type="match status" value="1"/>
</dbReference>
<dbReference type="AlphaFoldDB" id="A0A9P4SFN3"/>
<evidence type="ECO:0000313" key="3">
    <source>
        <dbReference type="EMBL" id="KAF2840738.1"/>
    </source>
</evidence>
<feature type="domain" description="NADP-dependent oxidoreductase" evidence="2">
    <location>
        <begin position="20"/>
        <end position="313"/>
    </location>
</feature>
<organism evidence="3 4">
    <name type="scientific">Patellaria atrata CBS 101060</name>
    <dbReference type="NCBI Taxonomy" id="1346257"/>
    <lineage>
        <taxon>Eukaryota</taxon>
        <taxon>Fungi</taxon>
        <taxon>Dikarya</taxon>
        <taxon>Ascomycota</taxon>
        <taxon>Pezizomycotina</taxon>
        <taxon>Dothideomycetes</taxon>
        <taxon>Dothideomycetes incertae sedis</taxon>
        <taxon>Patellariales</taxon>
        <taxon>Patellariaceae</taxon>
        <taxon>Patellaria</taxon>
    </lineage>
</organism>
<dbReference type="PRINTS" id="PR00069">
    <property type="entry name" value="ALDKETRDTASE"/>
</dbReference>